<sequence length="150" mass="16061">MASDEDYAAFLDKANQDTGAAPSAQSKSIKTKAVDSEVPQALLQVEEYYISDADEPFEPVSLKWNADSLPSEGEFAKLIGHGSDASSISQDDFDPKGQYAKVLDAVKQAGSQDVAIFRVQHGSTRAEYYVVSLDKKGGKIVGLKAVAIES</sequence>
<evidence type="ECO:0000313" key="4">
    <source>
        <dbReference type="Proteomes" id="UP000034182"/>
    </source>
</evidence>
<evidence type="ECO:0000256" key="1">
    <source>
        <dbReference type="SAM" id="MobiDB-lite"/>
    </source>
</evidence>
<dbReference type="OrthoDB" id="5366485at2759"/>
<gene>
    <name evidence="3" type="ORF">BK809_0004099</name>
    <name evidence="2" type="ORF">UCDDS831_g06714</name>
</gene>
<proteinExistence type="predicted"/>
<reference evidence="2 4" key="1">
    <citation type="submission" date="2015-03" db="EMBL/GenBank/DDBJ databases">
        <authorList>
            <person name="Morales-Cruz A."/>
            <person name="Amrine K.C."/>
            <person name="Cantu D."/>
        </authorList>
    </citation>
    <scope>NUCLEOTIDE SEQUENCE [LARGE SCALE GENOMIC DNA]</scope>
    <source>
        <strain evidence="2">DS831</strain>
    </source>
</reference>
<evidence type="ECO:0000313" key="5">
    <source>
        <dbReference type="Proteomes" id="UP000190776"/>
    </source>
</evidence>
<dbReference type="AlphaFoldDB" id="A0A0G2E3I3"/>
<evidence type="ECO:0000313" key="2">
    <source>
        <dbReference type="EMBL" id="KKY16881.1"/>
    </source>
</evidence>
<dbReference type="Proteomes" id="UP000190776">
    <property type="component" value="Unassembled WGS sequence"/>
</dbReference>
<accession>A0A0G2E3I3</accession>
<reference evidence="2 4" key="2">
    <citation type="submission" date="2015-05" db="EMBL/GenBank/DDBJ databases">
        <title>Distinctive expansion of gene families associated with plant cell wall degradation and secondary metabolism in the genomes of grapevine trunk pathogens.</title>
        <authorList>
            <person name="Lawrence D.P."/>
            <person name="Travadon R."/>
            <person name="Rolshausen P.E."/>
            <person name="Baumgartner K."/>
        </authorList>
    </citation>
    <scope>NUCLEOTIDE SEQUENCE [LARGE SCALE GENOMIC DNA]</scope>
    <source>
        <strain evidence="2">DS831</strain>
    </source>
</reference>
<dbReference type="EMBL" id="MSZU01000084">
    <property type="protein sequence ID" value="OMP85429.1"/>
    <property type="molecule type" value="Genomic_DNA"/>
</dbReference>
<reference evidence="3 5" key="3">
    <citation type="submission" date="2017-01" db="EMBL/GenBank/DDBJ databases">
        <title>Draft genome sequence of Diplodia seriata F98.1, a fungal species involved in grapevine trunk diseases.</title>
        <authorList>
            <person name="Robert-Siegwald G."/>
            <person name="Vallet J."/>
            <person name="Abou-Mansour E."/>
            <person name="Xu J."/>
            <person name="Rey P."/>
            <person name="Bertsch C."/>
            <person name="Rego C."/>
            <person name="Larignon P."/>
            <person name="Fontaine F."/>
            <person name="Lebrun M.-H."/>
        </authorList>
    </citation>
    <scope>NUCLEOTIDE SEQUENCE [LARGE SCALE GENOMIC DNA]</scope>
    <source>
        <strain evidence="3 5">F98.1</strain>
    </source>
</reference>
<organism evidence="2 4">
    <name type="scientific">Diplodia seriata</name>
    <dbReference type="NCBI Taxonomy" id="420778"/>
    <lineage>
        <taxon>Eukaryota</taxon>
        <taxon>Fungi</taxon>
        <taxon>Dikarya</taxon>
        <taxon>Ascomycota</taxon>
        <taxon>Pezizomycotina</taxon>
        <taxon>Dothideomycetes</taxon>
        <taxon>Dothideomycetes incertae sedis</taxon>
        <taxon>Botryosphaeriales</taxon>
        <taxon>Botryosphaeriaceae</taxon>
        <taxon>Diplodia</taxon>
    </lineage>
</organism>
<dbReference type="EMBL" id="LAQI01000162">
    <property type="protein sequence ID" value="KKY16881.1"/>
    <property type="molecule type" value="Genomic_DNA"/>
</dbReference>
<feature type="region of interest" description="Disordered" evidence="1">
    <location>
        <begin position="1"/>
        <end position="35"/>
    </location>
</feature>
<dbReference type="PANTHER" id="PTHR42093">
    <property type="match status" value="1"/>
</dbReference>
<comment type="caution">
    <text evidence="2">The sequence shown here is derived from an EMBL/GenBank/DDBJ whole genome shotgun (WGS) entry which is preliminary data.</text>
</comment>
<protein>
    <submittedName>
        <fullName evidence="2">Uncharacterized protein</fullName>
    </submittedName>
</protein>
<dbReference type="InterPro" id="IPR056539">
    <property type="entry name" value="NuiA-like"/>
</dbReference>
<dbReference type="PANTHER" id="PTHR42093:SF1">
    <property type="match status" value="1"/>
</dbReference>
<dbReference type="Proteomes" id="UP000034182">
    <property type="component" value="Unassembled WGS sequence"/>
</dbReference>
<evidence type="ECO:0000313" key="3">
    <source>
        <dbReference type="EMBL" id="OMP85429.1"/>
    </source>
</evidence>
<dbReference type="Pfam" id="PF23151">
    <property type="entry name" value="NuiA_2"/>
    <property type="match status" value="1"/>
</dbReference>
<name>A0A0G2E3I3_9PEZI</name>